<keyword evidence="4" id="KW-1185">Reference proteome</keyword>
<dbReference type="PROSITE" id="PS51898">
    <property type="entry name" value="TYR_RECOMBINASE"/>
    <property type="match status" value="1"/>
</dbReference>
<evidence type="ECO:0000313" key="4">
    <source>
        <dbReference type="Proteomes" id="UP000077275"/>
    </source>
</evidence>
<dbReference type="OrthoDB" id="142231at2157"/>
<comment type="caution">
    <text evidence="3">The sequence shown here is derived from an EMBL/GenBank/DDBJ whole genome shotgun (WGS) entry which is preliminary data.</text>
</comment>
<dbReference type="Gene3D" id="1.10.443.10">
    <property type="entry name" value="Intergrase catalytic core"/>
    <property type="match status" value="1"/>
</dbReference>
<dbReference type="InterPro" id="IPR013762">
    <property type="entry name" value="Integrase-like_cat_sf"/>
</dbReference>
<proteinExistence type="predicted"/>
<dbReference type="Proteomes" id="UP000077275">
    <property type="component" value="Unassembled WGS sequence"/>
</dbReference>
<accession>A0A166EJP2</accession>
<dbReference type="GO" id="GO:0006310">
    <property type="term" value="P:DNA recombination"/>
    <property type="evidence" value="ECO:0007669"/>
    <property type="project" value="UniProtKB-KW"/>
</dbReference>
<evidence type="ECO:0000256" key="1">
    <source>
        <dbReference type="ARBA" id="ARBA00023172"/>
    </source>
</evidence>
<organism evidence="3 4">
    <name type="scientific">Methanobrevibacter cuticularis</name>
    <dbReference type="NCBI Taxonomy" id="47311"/>
    <lineage>
        <taxon>Archaea</taxon>
        <taxon>Methanobacteriati</taxon>
        <taxon>Methanobacteriota</taxon>
        <taxon>Methanomada group</taxon>
        <taxon>Methanobacteria</taxon>
        <taxon>Methanobacteriales</taxon>
        <taxon>Methanobacteriaceae</taxon>
        <taxon>Methanobrevibacter</taxon>
    </lineage>
</organism>
<sequence>MLKWAIKTDKRLKEQGKSTNYQEKLTPHTPRHSSAIYLLNIAKRPMNEVQQLLGHTNIATTQIYTRVDNEDMKMGYKSIKW</sequence>
<dbReference type="PATRIC" id="fig|47311.3.peg.670"/>
<dbReference type="InterPro" id="IPR002104">
    <property type="entry name" value="Integrase_catalytic"/>
</dbReference>
<dbReference type="Pfam" id="PF00589">
    <property type="entry name" value="Phage_integrase"/>
    <property type="match status" value="1"/>
</dbReference>
<dbReference type="RefSeq" id="WP_067258752.1">
    <property type="nucleotide sequence ID" value="NZ_LWMW01000087.1"/>
</dbReference>
<evidence type="ECO:0000259" key="2">
    <source>
        <dbReference type="PROSITE" id="PS51898"/>
    </source>
</evidence>
<feature type="domain" description="Tyr recombinase" evidence="2">
    <location>
        <begin position="1"/>
        <end position="77"/>
    </location>
</feature>
<dbReference type="AlphaFoldDB" id="A0A166EJP2"/>
<dbReference type="EMBL" id="LWMW01000087">
    <property type="protein sequence ID" value="KZX16730.1"/>
    <property type="molecule type" value="Genomic_DNA"/>
</dbReference>
<gene>
    <name evidence="3" type="primary">xerD</name>
    <name evidence="3" type="ORF">MBCUT_05940</name>
</gene>
<dbReference type="SUPFAM" id="SSF56349">
    <property type="entry name" value="DNA breaking-rejoining enzymes"/>
    <property type="match status" value="1"/>
</dbReference>
<dbReference type="GO" id="GO:0003677">
    <property type="term" value="F:DNA binding"/>
    <property type="evidence" value="ECO:0007669"/>
    <property type="project" value="InterPro"/>
</dbReference>
<reference evidence="3 4" key="1">
    <citation type="submission" date="2016-04" db="EMBL/GenBank/DDBJ databases">
        <title>Genome sequence of Methanobrevibacter cuticularis DSM 11139.</title>
        <authorList>
            <person name="Poehlein A."/>
            <person name="Seedorf H."/>
            <person name="Daniel R."/>
        </authorList>
    </citation>
    <scope>NUCLEOTIDE SEQUENCE [LARGE SCALE GENOMIC DNA]</scope>
    <source>
        <strain evidence="3 4">DSM 11139</strain>
    </source>
</reference>
<protein>
    <submittedName>
        <fullName evidence="3">Tyrosine recombinase XerD</fullName>
    </submittedName>
</protein>
<keyword evidence="1" id="KW-0233">DNA recombination</keyword>
<evidence type="ECO:0000313" key="3">
    <source>
        <dbReference type="EMBL" id="KZX16730.1"/>
    </source>
</evidence>
<name>A0A166EJP2_9EURY</name>
<dbReference type="InterPro" id="IPR011010">
    <property type="entry name" value="DNA_brk_join_enz"/>
</dbReference>
<dbReference type="GO" id="GO:0015074">
    <property type="term" value="P:DNA integration"/>
    <property type="evidence" value="ECO:0007669"/>
    <property type="project" value="InterPro"/>
</dbReference>